<dbReference type="CDD" id="cd00082">
    <property type="entry name" value="HisKA"/>
    <property type="match status" value="1"/>
</dbReference>
<evidence type="ECO:0000256" key="8">
    <source>
        <dbReference type="ARBA" id="ARBA00022777"/>
    </source>
</evidence>
<keyword evidence="5 11" id="KW-0597">Phosphoprotein</keyword>
<comment type="subcellular location">
    <subcellularLocation>
        <location evidence="2">Cell membrane</location>
        <topology evidence="2">Multi-pass membrane protein</topology>
    </subcellularLocation>
</comment>
<dbReference type="SMART" id="SM00086">
    <property type="entry name" value="PAC"/>
    <property type="match status" value="1"/>
</dbReference>
<dbReference type="Pfam" id="PF00989">
    <property type="entry name" value="PAS"/>
    <property type="match status" value="1"/>
</dbReference>
<dbReference type="RefSeq" id="WP_284723035.1">
    <property type="nucleotide sequence ID" value="NZ_BSND01000005.1"/>
</dbReference>
<dbReference type="CDD" id="cd00130">
    <property type="entry name" value="PAS"/>
    <property type="match status" value="1"/>
</dbReference>
<dbReference type="PROSITE" id="PS50112">
    <property type="entry name" value="PAS"/>
    <property type="match status" value="1"/>
</dbReference>
<feature type="domain" description="Histidine kinase" evidence="13">
    <location>
        <begin position="512"/>
        <end position="730"/>
    </location>
</feature>
<dbReference type="InterPro" id="IPR000700">
    <property type="entry name" value="PAS-assoc_C"/>
</dbReference>
<evidence type="ECO:0000256" key="10">
    <source>
        <dbReference type="ARBA" id="ARBA00023136"/>
    </source>
</evidence>
<reference evidence="17" key="2">
    <citation type="submission" date="2023-01" db="EMBL/GenBank/DDBJ databases">
        <title>Draft genome sequence of Methylophaga thalassica strain NBRC 102424.</title>
        <authorList>
            <person name="Sun Q."/>
            <person name="Mori K."/>
        </authorList>
    </citation>
    <scope>NUCLEOTIDE SEQUENCE</scope>
    <source>
        <strain evidence="17">NBRC 102424</strain>
    </source>
</reference>
<keyword evidence="18" id="KW-1185">Reference proteome</keyword>
<evidence type="ECO:0000256" key="3">
    <source>
        <dbReference type="ARBA" id="ARBA00012438"/>
    </source>
</evidence>
<dbReference type="InterPro" id="IPR011006">
    <property type="entry name" value="CheY-like_superfamily"/>
</dbReference>
<keyword evidence="9 12" id="KW-1133">Transmembrane helix</keyword>
<gene>
    <name evidence="17" type="ORF">GCM10007891_16520</name>
</gene>
<keyword evidence="10 12" id="KW-0472">Membrane</keyword>
<dbReference type="SUPFAM" id="SSF47384">
    <property type="entry name" value="Homodimeric domain of signal transducing histidine kinase"/>
    <property type="match status" value="1"/>
</dbReference>
<dbReference type="PRINTS" id="PR00344">
    <property type="entry name" value="BCTRLSENSOR"/>
</dbReference>
<dbReference type="Proteomes" id="UP001161423">
    <property type="component" value="Unassembled WGS sequence"/>
</dbReference>
<dbReference type="InterPro" id="IPR033479">
    <property type="entry name" value="dCache_1"/>
</dbReference>
<sequence>MNKNKWLSTPVVVAIIILLAALIAAGVAASHLFSLIQEDVTSRLNTALVTSINRVKQSFTNHQRNSVYWAENTVIQQIALLANKHENRAMQQDLYQLVDGSLKATITNEGYRDYKLFNLNGELILSGISGFAKPEQNITLPDNILAALSKKDVYTSHPFMPSSLWQSTLRHQYPLPTMLFIAPIHDWAGKTVAFFAFEINPDKLFNPAFHENQVGQTGQAYAIDEQGRMLTQSKFTNQLIRAGLIDASNPLTELKLEVRDPGFDLLESPDKKVKSPMPLTLMAKSLTQHKTGVNLKGYRDYRGVKVIGSWRWDEQLNMGIVTETEVSEVYKLYRSLLFSVIVSIVFIIFMTAFGTYFYRRSTQQQIVSLQQRDAIIKQTDDGFVTIDDQGRITMVNPAICLLFGYQEAELIGQPVSILIDEEQRHKHDNYLKQADIHEPKIIHRTRSLSASRKDGSQFPIELNVSPMQFGHRKFYIGVIRDISERYQYQQELIKAMQQAEHANQAKSEFLAKMSHELRTPLNAIIGFSQLLQMDKLNDDQRESVSMIESSGNHLLSLINEVLDLSRIESGHMSVSVEDVELKPLIEHILPFIHNQLSALDLRITESYPKQASSLFVRADHIKLKQVLLNLLSNAAKYNKPNGSIEIIVSHTDSDSIRIAIKDTGYGIDENLQQRLFEPFDRLDKDTSDIQGTGIGLVISRELIKLMNGRFGFDSKRDIGSTFWIELQRSSVNNSSILSAANNQSDQLDGEQTQHIKVLCIEDNPTNLNLMQRFFRQYSQFVLLTAADAESGLEIARQFEPQVILMDINLPGKNGFEALKDLKRSAITRDIKTIALSANAMREDIDRGLKAGFDYYLTKPLNFELLIETINQAIEKAIKH</sequence>
<evidence type="ECO:0000256" key="7">
    <source>
        <dbReference type="ARBA" id="ARBA00022692"/>
    </source>
</evidence>
<evidence type="ECO:0000256" key="6">
    <source>
        <dbReference type="ARBA" id="ARBA00022679"/>
    </source>
</evidence>
<dbReference type="Pfam" id="PF00072">
    <property type="entry name" value="Response_reg"/>
    <property type="match status" value="1"/>
</dbReference>
<dbReference type="SMART" id="SM00388">
    <property type="entry name" value="HisKA"/>
    <property type="match status" value="1"/>
</dbReference>
<dbReference type="EMBL" id="BSND01000005">
    <property type="protein sequence ID" value="GLP99798.1"/>
    <property type="molecule type" value="Genomic_DNA"/>
</dbReference>
<dbReference type="InterPro" id="IPR013767">
    <property type="entry name" value="PAS_fold"/>
</dbReference>
<evidence type="ECO:0000259" key="16">
    <source>
        <dbReference type="PROSITE" id="PS50113"/>
    </source>
</evidence>
<dbReference type="InterPro" id="IPR005467">
    <property type="entry name" value="His_kinase_dom"/>
</dbReference>
<dbReference type="Gene3D" id="1.10.287.130">
    <property type="match status" value="1"/>
</dbReference>
<dbReference type="InterPro" id="IPR003594">
    <property type="entry name" value="HATPase_dom"/>
</dbReference>
<dbReference type="InterPro" id="IPR001789">
    <property type="entry name" value="Sig_transdc_resp-reg_receiver"/>
</dbReference>
<dbReference type="PANTHER" id="PTHR43047:SF64">
    <property type="entry name" value="HISTIDINE KINASE CONTAINING CHEY-HOMOLOGOUS RECEIVER DOMAIN AND PAS DOMAIN-RELATED"/>
    <property type="match status" value="1"/>
</dbReference>
<evidence type="ECO:0000256" key="1">
    <source>
        <dbReference type="ARBA" id="ARBA00000085"/>
    </source>
</evidence>
<name>A0ABQ5TXA0_9GAMM</name>
<dbReference type="NCBIfam" id="TIGR00229">
    <property type="entry name" value="sensory_box"/>
    <property type="match status" value="1"/>
</dbReference>
<dbReference type="Pfam" id="PF00512">
    <property type="entry name" value="HisKA"/>
    <property type="match status" value="1"/>
</dbReference>
<keyword evidence="6" id="KW-0808">Transferase</keyword>
<dbReference type="Gene3D" id="3.40.50.2300">
    <property type="match status" value="1"/>
</dbReference>
<feature type="domain" description="PAS" evidence="15">
    <location>
        <begin position="368"/>
        <end position="434"/>
    </location>
</feature>
<dbReference type="PROSITE" id="PS50110">
    <property type="entry name" value="RESPONSE_REGULATORY"/>
    <property type="match status" value="1"/>
</dbReference>
<dbReference type="EC" id="2.7.13.3" evidence="3"/>
<dbReference type="InterPro" id="IPR035965">
    <property type="entry name" value="PAS-like_dom_sf"/>
</dbReference>
<feature type="transmembrane region" description="Helical" evidence="12">
    <location>
        <begin position="336"/>
        <end position="358"/>
    </location>
</feature>
<feature type="domain" description="PAC" evidence="16">
    <location>
        <begin position="444"/>
        <end position="494"/>
    </location>
</feature>
<dbReference type="Pfam" id="PF02743">
    <property type="entry name" value="dCache_1"/>
    <property type="match status" value="1"/>
</dbReference>
<feature type="modified residue" description="4-aspartylphosphate" evidence="11">
    <location>
        <position position="806"/>
    </location>
</feature>
<accession>A0ABQ5TXA0</accession>
<organism evidence="17 18">
    <name type="scientific">Methylophaga thalassica</name>
    <dbReference type="NCBI Taxonomy" id="40223"/>
    <lineage>
        <taxon>Bacteria</taxon>
        <taxon>Pseudomonadati</taxon>
        <taxon>Pseudomonadota</taxon>
        <taxon>Gammaproteobacteria</taxon>
        <taxon>Thiotrichales</taxon>
        <taxon>Piscirickettsiaceae</taxon>
        <taxon>Methylophaga</taxon>
    </lineage>
</organism>
<evidence type="ECO:0000259" key="15">
    <source>
        <dbReference type="PROSITE" id="PS50112"/>
    </source>
</evidence>
<dbReference type="PANTHER" id="PTHR43047">
    <property type="entry name" value="TWO-COMPONENT HISTIDINE PROTEIN KINASE"/>
    <property type="match status" value="1"/>
</dbReference>
<comment type="caution">
    <text evidence="17">The sequence shown here is derived from an EMBL/GenBank/DDBJ whole genome shotgun (WGS) entry which is preliminary data.</text>
</comment>
<dbReference type="InterPro" id="IPR003661">
    <property type="entry name" value="HisK_dim/P_dom"/>
</dbReference>
<dbReference type="SUPFAM" id="SSF52172">
    <property type="entry name" value="CheY-like"/>
    <property type="match status" value="1"/>
</dbReference>
<keyword evidence="7 12" id="KW-0812">Transmembrane</keyword>
<evidence type="ECO:0000256" key="9">
    <source>
        <dbReference type="ARBA" id="ARBA00022989"/>
    </source>
</evidence>
<dbReference type="SMART" id="SM00091">
    <property type="entry name" value="PAS"/>
    <property type="match status" value="1"/>
</dbReference>
<evidence type="ECO:0000256" key="11">
    <source>
        <dbReference type="PROSITE-ProRule" id="PRU00169"/>
    </source>
</evidence>
<feature type="domain" description="Response regulatory" evidence="14">
    <location>
        <begin position="756"/>
        <end position="873"/>
    </location>
</feature>
<evidence type="ECO:0000256" key="12">
    <source>
        <dbReference type="SAM" id="Phobius"/>
    </source>
</evidence>
<dbReference type="InterPro" id="IPR001610">
    <property type="entry name" value="PAC"/>
</dbReference>
<dbReference type="Pfam" id="PF02518">
    <property type="entry name" value="HATPase_c"/>
    <property type="match status" value="1"/>
</dbReference>
<protein>
    <recommendedName>
        <fullName evidence="3">histidine kinase</fullName>
        <ecNumber evidence="3">2.7.13.3</ecNumber>
    </recommendedName>
</protein>
<dbReference type="SUPFAM" id="SSF55874">
    <property type="entry name" value="ATPase domain of HSP90 chaperone/DNA topoisomerase II/histidine kinase"/>
    <property type="match status" value="1"/>
</dbReference>
<evidence type="ECO:0000313" key="18">
    <source>
        <dbReference type="Proteomes" id="UP001161423"/>
    </source>
</evidence>
<comment type="catalytic activity">
    <reaction evidence="1">
        <text>ATP + protein L-histidine = ADP + protein N-phospho-L-histidine.</text>
        <dbReference type="EC" id="2.7.13.3"/>
    </reaction>
</comment>
<dbReference type="SMART" id="SM00448">
    <property type="entry name" value="REC"/>
    <property type="match status" value="1"/>
</dbReference>
<keyword evidence="8" id="KW-0418">Kinase</keyword>
<evidence type="ECO:0000256" key="5">
    <source>
        <dbReference type="ARBA" id="ARBA00022553"/>
    </source>
</evidence>
<dbReference type="InterPro" id="IPR000014">
    <property type="entry name" value="PAS"/>
</dbReference>
<evidence type="ECO:0000259" key="14">
    <source>
        <dbReference type="PROSITE" id="PS50110"/>
    </source>
</evidence>
<evidence type="ECO:0000259" key="13">
    <source>
        <dbReference type="PROSITE" id="PS50109"/>
    </source>
</evidence>
<dbReference type="InterPro" id="IPR036097">
    <property type="entry name" value="HisK_dim/P_sf"/>
</dbReference>
<dbReference type="PROSITE" id="PS50109">
    <property type="entry name" value="HIS_KIN"/>
    <property type="match status" value="1"/>
</dbReference>
<reference evidence="17" key="1">
    <citation type="journal article" date="2014" name="Int. J. Syst. Evol. Microbiol.">
        <title>Complete genome of a new Firmicutes species belonging to the dominant human colonic microbiota ('Ruminococcus bicirculans') reveals two chromosomes and a selective capacity to utilize plant glucans.</title>
        <authorList>
            <consortium name="NISC Comparative Sequencing Program"/>
            <person name="Wegmann U."/>
            <person name="Louis P."/>
            <person name="Goesmann A."/>
            <person name="Henrissat B."/>
            <person name="Duncan S.H."/>
            <person name="Flint H.J."/>
        </authorList>
    </citation>
    <scope>NUCLEOTIDE SEQUENCE</scope>
    <source>
        <strain evidence="17">NBRC 102424</strain>
    </source>
</reference>
<keyword evidence="4" id="KW-1003">Cell membrane</keyword>
<dbReference type="Gene3D" id="3.30.450.20">
    <property type="entry name" value="PAS domain"/>
    <property type="match status" value="1"/>
</dbReference>
<dbReference type="Gene3D" id="3.30.565.10">
    <property type="entry name" value="Histidine kinase-like ATPase, C-terminal domain"/>
    <property type="match status" value="1"/>
</dbReference>
<dbReference type="PROSITE" id="PS50113">
    <property type="entry name" value="PAC"/>
    <property type="match status" value="1"/>
</dbReference>
<evidence type="ECO:0000256" key="2">
    <source>
        <dbReference type="ARBA" id="ARBA00004651"/>
    </source>
</evidence>
<evidence type="ECO:0000256" key="4">
    <source>
        <dbReference type="ARBA" id="ARBA00022475"/>
    </source>
</evidence>
<evidence type="ECO:0000313" key="17">
    <source>
        <dbReference type="EMBL" id="GLP99798.1"/>
    </source>
</evidence>
<dbReference type="InterPro" id="IPR036890">
    <property type="entry name" value="HATPase_C_sf"/>
</dbReference>
<dbReference type="InterPro" id="IPR004358">
    <property type="entry name" value="Sig_transdc_His_kin-like_C"/>
</dbReference>
<dbReference type="SMART" id="SM00387">
    <property type="entry name" value="HATPase_c"/>
    <property type="match status" value="1"/>
</dbReference>
<dbReference type="SUPFAM" id="SSF55785">
    <property type="entry name" value="PYP-like sensor domain (PAS domain)"/>
    <property type="match status" value="1"/>
</dbReference>
<proteinExistence type="predicted"/>